<name>A0AC35TTX1_9BILA</name>
<dbReference type="Proteomes" id="UP000095286">
    <property type="component" value="Unplaced"/>
</dbReference>
<dbReference type="WBParaSite" id="RSKR_0000419650.1">
    <property type="protein sequence ID" value="RSKR_0000419650.1"/>
    <property type="gene ID" value="RSKR_0000419650"/>
</dbReference>
<protein>
    <submittedName>
        <fullName evidence="2">Uncharacterized protein</fullName>
    </submittedName>
</protein>
<proteinExistence type="predicted"/>
<sequence>MHYQDIMPSPSIVIKSPDQLIQFWSDQLNQRLYLIFLQFSGQLLPQDFELVPNTKPNNSSSANLNIETNPTNSGFVPTFYDKHKDNIIKYSNVTLTANTTYFLLNRLLRLMYPQKIDGIQFPEQYVVIDFECFMYLVKLFFNDRQILEPAVDKIFERFVIQIIFKGFILCQTKKNKSNCISASKCFFPFKSKDTHCKVFWCTILPGSIYLWELENKPSPKHRHHLELTRECELTADYFHNDRFQFHIKQKVYSYDFGHFDELQIKAFIEAIQTCIQFYNRTELLTFDLEMAGKCDFNRNKNKLFVFKTALEMENRRLMKVLRDERDKLRDEELVREMAMRMLFEEQDKVDKLTLELHELKKISENENQFVTKKKKKTKHRPSPNKKYPNNYNSATTITTDLSFKPVFSNSTLPSDDIPQEDVKAKPKRKKVVKRVFTGLTNSFMSSSNYSV</sequence>
<reference evidence="2" key="1">
    <citation type="submission" date="2016-11" db="UniProtKB">
        <authorList>
            <consortium name="WormBaseParasite"/>
        </authorList>
    </citation>
    <scope>IDENTIFICATION</scope>
    <source>
        <strain evidence="2">KR3021</strain>
    </source>
</reference>
<organism evidence="1 2">
    <name type="scientific">Rhabditophanes sp. KR3021</name>
    <dbReference type="NCBI Taxonomy" id="114890"/>
    <lineage>
        <taxon>Eukaryota</taxon>
        <taxon>Metazoa</taxon>
        <taxon>Ecdysozoa</taxon>
        <taxon>Nematoda</taxon>
        <taxon>Chromadorea</taxon>
        <taxon>Rhabditida</taxon>
        <taxon>Tylenchina</taxon>
        <taxon>Panagrolaimomorpha</taxon>
        <taxon>Strongyloidoidea</taxon>
        <taxon>Alloionematidae</taxon>
        <taxon>Rhabditophanes</taxon>
    </lineage>
</organism>
<evidence type="ECO:0000313" key="1">
    <source>
        <dbReference type="Proteomes" id="UP000095286"/>
    </source>
</evidence>
<evidence type="ECO:0000313" key="2">
    <source>
        <dbReference type="WBParaSite" id="RSKR_0000419650.1"/>
    </source>
</evidence>
<accession>A0AC35TTX1</accession>